<keyword evidence="1" id="KW-0812">Transmembrane</keyword>
<keyword evidence="1" id="KW-0472">Membrane</keyword>
<evidence type="ECO:0000313" key="2">
    <source>
        <dbReference type="EMBL" id="KAA9014914.1"/>
    </source>
</evidence>
<keyword evidence="3" id="KW-1185">Reference proteome</keyword>
<accession>A0A5J5H679</accession>
<protein>
    <submittedName>
        <fullName evidence="2">Uncharacterized protein</fullName>
    </submittedName>
</protein>
<proteinExistence type="predicted"/>
<comment type="caution">
    <text evidence="2">The sequence shown here is derived from an EMBL/GenBank/DDBJ whole genome shotgun (WGS) entry which is preliminary data.</text>
</comment>
<dbReference type="AlphaFoldDB" id="A0A5J5H679"/>
<gene>
    <name evidence="2" type="ORF">F4V44_23240</name>
</gene>
<dbReference type="EMBL" id="VYKL01000044">
    <property type="protein sequence ID" value="KAA9014914.1"/>
    <property type="molecule type" value="Genomic_DNA"/>
</dbReference>
<evidence type="ECO:0000313" key="3">
    <source>
        <dbReference type="Proteomes" id="UP000326671"/>
    </source>
</evidence>
<evidence type="ECO:0000256" key="1">
    <source>
        <dbReference type="SAM" id="Phobius"/>
    </source>
</evidence>
<feature type="transmembrane region" description="Helical" evidence="1">
    <location>
        <begin position="13"/>
        <end position="31"/>
    </location>
</feature>
<dbReference type="Proteomes" id="UP000326671">
    <property type="component" value="Unassembled WGS sequence"/>
</dbReference>
<dbReference type="RefSeq" id="WP_150442391.1">
    <property type="nucleotide sequence ID" value="NZ_VYKL01000044.1"/>
</dbReference>
<reference evidence="2 3" key="1">
    <citation type="submission" date="2019-09" db="EMBL/GenBank/DDBJ databases">
        <title>Whole genome sequences of isolates from the Mars Exploration Rovers.</title>
        <authorList>
            <person name="Seuylemezian A."/>
            <person name="Vaishampayan P."/>
        </authorList>
    </citation>
    <scope>NUCLEOTIDE SEQUENCE [LARGE SCALE GENOMIC DNA]</scope>
    <source>
        <strain evidence="2 3">MER_TA_151</strain>
    </source>
</reference>
<name>A0A5J5H679_9BACI</name>
<sequence>MGLEEIFNWVKEQAGYVLMIVLIVVVLVTAAKRAWIAMLGAVIGIAFVGIFIVNPNVIVNLSEWFGEKLKLGA</sequence>
<keyword evidence="1" id="KW-1133">Transmembrane helix</keyword>
<organism evidence="2 3">
    <name type="scientific">Niallia endozanthoxylica</name>
    <dbReference type="NCBI Taxonomy" id="2036016"/>
    <lineage>
        <taxon>Bacteria</taxon>
        <taxon>Bacillati</taxon>
        <taxon>Bacillota</taxon>
        <taxon>Bacilli</taxon>
        <taxon>Bacillales</taxon>
        <taxon>Bacillaceae</taxon>
        <taxon>Niallia</taxon>
    </lineage>
</organism>
<feature type="transmembrane region" description="Helical" evidence="1">
    <location>
        <begin position="38"/>
        <end position="59"/>
    </location>
</feature>